<dbReference type="WBParaSite" id="PDA_v2.g24176.t1">
    <property type="protein sequence ID" value="PDA_v2.g24176.t1"/>
    <property type="gene ID" value="PDA_v2.g24176"/>
</dbReference>
<dbReference type="InterPro" id="IPR043129">
    <property type="entry name" value="ATPase_NBD"/>
</dbReference>
<evidence type="ECO:0000313" key="1">
    <source>
        <dbReference type="Proteomes" id="UP000887578"/>
    </source>
</evidence>
<proteinExistence type="predicted"/>
<organism evidence="1 2">
    <name type="scientific">Panagrolaimus davidi</name>
    <dbReference type="NCBI Taxonomy" id="227884"/>
    <lineage>
        <taxon>Eukaryota</taxon>
        <taxon>Metazoa</taxon>
        <taxon>Ecdysozoa</taxon>
        <taxon>Nematoda</taxon>
        <taxon>Chromadorea</taxon>
        <taxon>Rhabditida</taxon>
        <taxon>Tylenchina</taxon>
        <taxon>Panagrolaimomorpha</taxon>
        <taxon>Panagrolaimoidea</taxon>
        <taxon>Panagrolaimidae</taxon>
        <taxon>Panagrolaimus</taxon>
    </lineage>
</organism>
<reference evidence="2" key="1">
    <citation type="submission" date="2022-11" db="UniProtKB">
        <authorList>
            <consortium name="WormBaseParasite"/>
        </authorList>
    </citation>
    <scope>IDENTIFICATION</scope>
</reference>
<dbReference type="Gene3D" id="3.30.420.40">
    <property type="match status" value="1"/>
</dbReference>
<protein>
    <submittedName>
        <fullName evidence="2">Uncharacterized protein</fullName>
    </submittedName>
</protein>
<dbReference type="AlphaFoldDB" id="A0A914Q5C8"/>
<name>A0A914Q5C8_9BILA</name>
<evidence type="ECO:0000313" key="2">
    <source>
        <dbReference type="WBParaSite" id="PDA_v2.g24176.t1"/>
    </source>
</evidence>
<accession>A0A914Q5C8</accession>
<keyword evidence="1" id="KW-1185">Reference proteome</keyword>
<dbReference type="Proteomes" id="UP000887578">
    <property type="component" value="Unplaced"/>
</dbReference>
<sequence>MSPENIKKGLEYYEKAEEEQALAISGTSDYIEILEELQDKAGIKETKKNVVLPVITIPKLNPSDKNKKVFIEIKNGAFRICVTEKNGKKNNLIFAYPDDNKFIPMYISFLRETVIIGKQAIKDYKIYPKSVVFDIINVLGKLKHNPPKINPKWGFQLLPISASHEAKLGFKIHTFNGVKLFPVEIIFAILFKYLINIASKHLHIKNIDLRFLQIKLTPLQRICLKDVGKLLNISVNVESHL</sequence>
<dbReference type="SUPFAM" id="SSF53067">
    <property type="entry name" value="Actin-like ATPase domain"/>
    <property type="match status" value="1"/>
</dbReference>